<feature type="transmembrane region" description="Helical" evidence="1">
    <location>
        <begin position="200"/>
        <end position="221"/>
    </location>
</feature>
<dbReference type="RefSeq" id="WP_210098363.1">
    <property type="nucleotide sequence ID" value="NZ_BAAAIO010000003.1"/>
</dbReference>
<comment type="caution">
    <text evidence="2">The sequence shown here is derived from an EMBL/GenBank/DDBJ whole genome shotgun (WGS) entry which is preliminary data.</text>
</comment>
<organism evidence="2 3">
    <name type="scientific">Microbacterium phyllosphaerae</name>
    <dbReference type="NCBI Taxonomy" id="124798"/>
    <lineage>
        <taxon>Bacteria</taxon>
        <taxon>Bacillati</taxon>
        <taxon>Actinomycetota</taxon>
        <taxon>Actinomycetes</taxon>
        <taxon>Micrococcales</taxon>
        <taxon>Microbacteriaceae</taxon>
        <taxon>Microbacterium</taxon>
    </lineage>
</organism>
<sequence>MSPYLLHLRRSVLIFVAPALAVAGTMVAWSAVYPSVSSSANIANVVVSTGGVLAPILAGFAAWDGLRERRHGGGPILEVAVQPTSRIVLLQTAAGLTHSVSIYIVIIAVLHVRAYLLGPVGAPLWVNLAISLLSLCVATAIGYLIAGLMKHWFAVVAASLIPTLLFGHALIGQGGGFEQSLIPFGDRAGGDFLDPNVPFFWGQLLVVGGVLLLALGGVAASSHRDRSWGVAVMVCAVAAGASGIWTVGSQHHRWGIPVDDAQDRLIQLESEDHGLTLSVLPTYLPVRAELLKRWARVQRILADTPAAFTELRQLSDSHPQPSKDAGSLTLIYLNPSSGTVAENSVLESLVDVHTTSCEASRTFETALVELWLAGDGAETGAQLMPEHAAALAALRELDEDEAQAWMSTRFEKFADCGVVLADFPARG</sequence>
<proteinExistence type="predicted"/>
<gene>
    <name evidence="2" type="ORF">JOF42_002756</name>
</gene>
<keyword evidence="1" id="KW-0472">Membrane</keyword>
<feature type="transmembrane region" description="Helical" evidence="1">
    <location>
        <begin position="228"/>
        <end position="248"/>
    </location>
</feature>
<evidence type="ECO:0000313" key="3">
    <source>
        <dbReference type="Proteomes" id="UP000703720"/>
    </source>
</evidence>
<feature type="transmembrane region" description="Helical" evidence="1">
    <location>
        <begin position="87"/>
        <end position="112"/>
    </location>
</feature>
<protein>
    <recommendedName>
        <fullName evidence="4">ABC transporter permease</fullName>
    </recommendedName>
</protein>
<evidence type="ECO:0008006" key="4">
    <source>
        <dbReference type="Google" id="ProtNLM"/>
    </source>
</evidence>
<feature type="transmembrane region" description="Helical" evidence="1">
    <location>
        <begin position="152"/>
        <end position="171"/>
    </location>
</feature>
<name>A0ABS4WSX5_9MICO</name>
<evidence type="ECO:0000256" key="1">
    <source>
        <dbReference type="SAM" id="Phobius"/>
    </source>
</evidence>
<dbReference type="Proteomes" id="UP000703720">
    <property type="component" value="Unassembled WGS sequence"/>
</dbReference>
<dbReference type="EMBL" id="JAGIOA010000001">
    <property type="protein sequence ID" value="MBP2379261.1"/>
    <property type="molecule type" value="Genomic_DNA"/>
</dbReference>
<keyword evidence="1" id="KW-0812">Transmembrane</keyword>
<feature type="transmembrane region" description="Helical" evidence="1">
    <location>
        <begin position="12"/>
        <end position="33"/>
    </location>
</feature>
<accession>A0ABS4WSX5</accession>
<keyword evidence="3" id="KW-1185">Reference proteome</keyword>
<feature type="transmembrane region" description="Helical" evidence="1">
    <location>
        <begin position="124"/>
        <end position="145"/>
    </location>
</feature>
<keyword evidence="1" id="KW-1133">Transmembrane helix</keyword>
<feature type="transmembrane region" description="Helical" evidence="1">
    <location>
        <begin position="45"/>
        <end position="66"/>
    </location>
</feature>
<evidence type="ECO:0000313" key="2">
    <source>
        <dbReference type="EMBL" id="MBP2379261.1"/>
    </source>
</evidence>
<reference evidence="2 3" key="1">
    <citation type="submission" date="2021-03" db="EMBL/GenBank/DDBJ databases">
        <title>Sequencing the genomes of 1000 actinobacteria strains.</title>
        <authorList>
            <person name="Klenk H.-P."/>
        </authorList>
    </citation>
    <scope>NUCLEOTIDE SEQUENCE [LARGE SCALE GENOMIC DNA]</scope>
    <source>
        <strain evidence="2 3">DSM 13468</strain>
    </source>
</reference>